<comment type="similarity">
    <text evidence="1">Belongs to the aldo/keto reductase family.</text>
</comment>
<evidence type="ECO:0000256" key="3">
    <source>
        <dbReference type="ARBA" id="ARBA00023002"/>
    </source>
</evidence>
<keyword evidence="3" id="KW-0560">Oxidoreductase</keyword>
<dbReference type="FunFam" id="3.20.20.100:FF:000015">
    <property type="entry name" value="Oxidoreductase, aldo/keto reductase family"/>
    <property type="match status" value="1"/>
</dbReference>
<feature type="active site" description="Proton donor" evidence="4">
    <location>
        <position position="49"/>
    </location>
</feature>
<dbReference type="Pfam" id="PF00248">
    <property type="entry name" value="Aldo_ket_red"/>
    <property type="match status" value="1"/>
</dbReference>
<gene>
    <name evidence="8" type="ORF">IRJ16_17720</name>
</gene>
<dbReference type="PANTHER" id="PTHR43827">
    <property type="entry name" value="2,5-DIKETO-D-GLUCONIC ACID REDUCTASE"/>
    <property type="match status" value="1"/>
</dbReference>
<evidence type="ECO:0000256" key="2">
    <source>
        <dbReference type="ARBA" id="ARBA00022857"/>
    </source>
</evidence>
<dbReference type="PIRSF" id="PIRSF000097">
    <property type="entry name" value="AKR"/>
    <property type="match status" value="1"/>
</dbReference>
<dbReference type="PRINTS" id="PR00069">
    <property type="entry name" value="ALDKETRDTASE"/>
</dbReference>
<protein>
    <submittedName>
        <fullName evidence="8">Aldo/keto reductase</fullName>
    </submittedName>
</protein>
<feature type="domain" description="NADP-dependent oxidoreductase" evidence="7">
    <location>
        <begin position="26"/>
        <end position="257"/>
    </location>
</feature>
<evidence type="ECO:0000256" key="4">
    <source>
        <dbReference type="PIRSR" id="PIRSR000097-1"/>
    </source>
</evidence>
<comment type="caution">
    <text evidence="8">The sequence shown here is derived from an EMBL/GenBank/DDBJ whole genome shotgun (WGS) entry which is preliminary data.</text>
</comment>
<dbReference type="InterPro" id="IPR020471">
    <property type="entry name" value="AKR"/>
</dbReference>
<proteinExistence type="inferred from homology"/>
<reference evidence="8" key="1">
    <citation type="submission" date="2020-10" db="EMBL/GenBank/DDBJ databases">
        <title>Mucilaginibacter mali sp. nov., isolated from rhizosphere soil of apple orchard.</title>
        <authorList>
            <person name="Lee J.-S."/>
            <person name="Kim H.S."/>
            <person name="Kim J.-S."/>
        </authorList>
    </citation>
    <scope>NUCLEOTIDE SEQUENCE</scope>
    <source>
        <strain evidence="8">KCTC 22746</strain>
    </source>
</reference>
<dbReference type="Proteomes" id="UP000622475">
    <property type="component" value="Unassembled WGS sequence"/>
</dbReference>
<dbReference type="RefSeq" id="WP_194112973.1">
    <property type="nucleotide sequence ID" value="NZ_JADFFL010000007.1"/>
</dbReference>
<dbReference type="GO" id="GO:0016616">
    <property type="term" value="F:oxidoreductase activity, acting on the CH-OH group of donors, NAD or NADP as acceptor"/>
    <property type="evidence" value="ECO:0007669"/>
    <property type="project" value="UniProtKB-ARBA"/>
</dbReference>
<feature type="binding site" evidence="5">
    <location>
        <position position="107"/>
    </location>
    <ligand>
        <name>substrate</name>
    </ligand>
</feature>
<evidence type="ECO:0000313" key="8">
    <source>
        <dbReference type="EMBL" id="MBE9663729.1"/>
    </source>
</evidence>
<keyword evidence="9" id="KW-1185">Reference proteome</keyword>
<feature type="site" description="Lowers pKa of active site Tyr" evidence="6">
    <location>
        <position position="74"/>
    </location>
</feature>
<dbReference type="Gene3D" id="3.20.20.100">
    <property type="entry name" value="NADP-dependent oxidoreductase domain"/>
    <property type="match status" value="1"/>
</dbReference>
<evidence type="ECO:0000259" key="7">
    <source>
        <dbReference type="Pfam" id="PF00248"/>
    </source>
</evidence>
<name>A0A929KXZ6_9SPHI</name>
<organism evidence="8 9">
    <name type="scientific">Mucilaginibacter myungsuensis</name>
    <dbReference type="NCBI Taxonomy" id="649104"/>
    <lineage>
        <taxon>Bacteria</taxon>
        <taxon>Pseudomonadati</taxon>
        <taxon>Bacteroidota</taxon>
        <taxon>Sphingobacteriia</taxon>
        <taxon>Sphingobacteriales</taxon>
        <taxon>Sphingobacteriaceae</taxon>
        <taxon>Mucilaginibacter</taxon>
    </lineage>
</organism>
<evidence type="ECO:0000256" key="1">
    <source>
        <dbReference type="ARBA" id="ARBA00007905"/>
    </source>
</evidence>
<dbReference type="AlphaFoldDB" id="A0A929KXZ6"/>
<dbReference type="InterPro" id="IPR023210">
    <property type="entry name" value="NADP_OxRdtase_dom"/>
</dbReference>
<evidence type="ECO:0000313" key="9">
    <source>
        <dbReference type="Proteomes" id="UP000622475"/>
    </source>
</evidence>
<accession>A0A929KXZ6</accession>
<dbReference type="SUPFAM" id="SSF51430">
    <property type="entry name" value="NAD(P)-linked oxidoreductase"/>
    <property type="match status" value="1"/>
</dbReference>
<keyword evidence="2" id="KW-0521">NADP</keyword>
<dbReference type="CDD" id="cd19133">
    <property type="entry name" value="AKR_AKR5F1"/>
    <property type="match status" value="1"/>
</dbReference>
<evidence type="ECO:0000256" key="5">
    <source>
        <dbReference type="PIRSR" id="PIRSR000097-2"/>
    </source>
</evidence>
<sequence>MQTIKLNNGVAMPLLGFGVFQVTDLTECERSVIDAIGTGYRLIDTAQAYMNEEAVGKAIKASSVAREELFITTKLWIQDKGYEGAKKAFEHSLKKLQLDYLDLYLIHQPYGDVYGAWRAMEELYKEGKIRAIGVSNFQPDRLIDLIIHNEIVPAVNQVETHPFHQQYEAHQFMRDNNVQIQSWGPFAEGKNDLFKNELLQAIGDKHNKSIAQVVLRWLTQRGVVAIPKSVRKERMGENLNSLDFELTAGDMDKIRTLDTNASSFFDHRDPKMVKWLGERKLNN</sequence>
<evidence type="ECO:0000256" key="6">
    <source>
        <dbReference type="PIRSR" id="PIRSR000097-3"/>
    </source>
</evidence>
<dbReference type="PROSITE" id="PS00062">
    <property type="entry name" value="ALDOKETO_REDUCTASE_2"/>
    <property type="match status" value="1"/>
</dbReference>
<dbReference type="EMBL" id="JADFFL010000007">
    <property type="protein sequence ID" value="MBE9663729.1"/>
    <property type="molecule type" value="Genomic_DNA"/>
</dbReference>
<dbReference type="InterPro" id="IPR036812">
    <property type="entry name" value="NAD(P)_OxRdtase_dom_sf"/>
</dbReference>
<dbReference type="PROSITE" id="PS00798">
    <property type="entry name" value="ALDOKETO_REDUCTASE_1"/>
    <property type="match status" value="1"/>
</dbReference>
<dbReference type="PANTHER" id="PTHR43827:SF3">
    <property type="entry name" value="NADP-DEPENDENT OXIDOREDUCTASE DOMAIN-CONTAINING PROTEIN"/>
    <property type="match status" value="1"/>
</dbReference>
<dbReference type="InterPro" id="IPR018170">
    <property type="entry name" value="Aldo/ket_reductase_CS"/>
</dbReference>